<accession>A0ABD3A209</accession>
<comment type="caution">
    <text evidence="2">The sequence shown here is derived from an EMBL/GenBank/DDBJ whole genome shotgun (WGS) entry which is preliminary data.</text>
</comment>
<protein>
    <submittedName>
        <fullName evidence="2">Uncharacterized protein</fullName>
    </submittedName>
</protein>
<evidence type="ECO:0000313" key="2">
    <source>
        <dbReference type="EMBL" id="KAL3524462.1"/>
    </source>
</evidence>
<evidence type="ECO:0000256" key="1">
    <source>
        <dbReference type="SAM" id="MobiDB-lite"/>
    </source>
</evidence>
<keyword evidence="3" id="KW-1185">Reference proteome</keyword>
<proteinExistence type="predicted"/>
<sequence length="101" mass="11311">MLMSLFSSFDALCAESIGQKVRLSWPPGVNTTKDAKQQQQQQQQGSIDGGNRVKEGSSSSSNDPKKAPNNHNHQLQQQQKRRPRFAVELDGVHCFETIIPY</sequence>
<gene>
    <name evidence="2" type="ORF">ACH5RR_017296</name>
</gene>
<organism evidence="2 3">
    <name type="scientific">Cinchona calisaya</name>
    <dbReference type="NCBI Taxonomy" id="153742"/>
    <lineage>
        <taxon>Eukaryota</taxon>
        <taxon>Viridiplantae</taxon>
        <taxon>Streptophyta</taxon>
        <taxon>Embryophyta</taxon>
        <taxon>Tracheophyta</taxon>
        <taxon>Spermatophyta</taxon>
        <taxon>Magnoliopsida</taxon>
        <taxon>eudicotyledons</taxon>
        <taxon>Gunneridae</taxon>
        <taxon>Pentapetalae</taxon>
        <taxon>asterids</taxon>
        <taxon>lamiids</taxon>
        <taxon>Gentianales</taxon>
        <taxon>Rubiaceae</taxon>
        <taxon>Cinchonoideae</taxon>
        <taxon>Cinchoneae</taxon>
        <taxon>Cinchona</taxon>
    </lineage>
</organism>
<name>A0ABD3A209_9GENT</name>
<dbReference type="PANTHER" id="PTHR33641:SF16">
    <property type="entry name" value="AVR9_CF-9 RAPIDLY ELICITED PROTEIN"/>
    <property type="match status" value="1"/>
</dbReference>
<dbReference type="EMBL" id="JBJUIK010000007">
    <property type="protein sequence ID" value="KAL3524462.1"/>
    <property type="molecule type" value="Genomic_DNA"/>
</dbReference>
<evidence type="ECO:0000313" key="3">
    <source>
        <dbReference type="Proteomes" id="UP001630127"/>
    </source>
</evidence>
<feature type="region of interest" description="Disordered" evidence="1">
    <location>
        <begin position="23"/>
        <end position="83"/>
    </location>
</feature>
<dbReference type="Proteomes" id="UP001630127">
    <property type="component" value="Unassembled WGS sequence"/>
</dbReference>
<reference evidence="2 3" key="1">
    <citation type="submission" date="2024-11" db="EMBL/GenBank/DDBJ databases">
        <title>A near-complete genome assembly of Cinchona calisaya.</title>
        <authorList>
            <person name="Lian D.C."/>
            <person name="Zhao X.W."/>
            <person name="Wei L."/>
        </authorList>
    </citation>
    <scope>NUCLEOTIDE SEQUENCE [LARGE SCALE GENOMIC DNA]</scope>
    <source>
        <tissue evidence="2">Nenye</tissue>
    </source>
</reference>
<feature type="compositionally biased region" description="Low complexity" evidence="1">
    <location>
        <begin position="69"/>
        <end position="78"/>
    </location>
</feature>
<dbReference type="PANTHER" id="PTHR33641">
    <property type="entry name" value="OS06G0133500 PROTEIN"/>
    <property type="match status" value="1"/>
</dbReference>
<dbReference type="AlphaFoldDB" id="A0ABD3A209"/>